<keyword evidence="8" id="KW-1185">Reference proteome</keyword>
<evidence type="ECO:0000256" key="4">
    <source>
        <dbReference type="ARBA" id="ARBA00022759"/>
    </source>
</evidence>
<evidence type="ECO:0000256" key="3">
    <source>
        <dbReference type="ARBA" id="ARBA00022722"/>
    </source>
</evidence>
<dbReference type="Pfam" id="PF00825">
    <property type="entry name" value="Ribonuclease_P"/>
    <property type="match status" value="1"/>
</dbReference>
<dbReference type="SUPFAM" id="SSF54211">
    <property type="entry name" value="Ribosomal protein S5 domain 2-like"/>
    <property type="match status" value="1"/>
</dbReference>
<keyword evidence="5" id="KW-0378">Hydrolase</keyword>
<protein>
    <submittedName>
        <fullName evidence="7">Ribonuclease P protein component</fullName>
    </submittedName>
</protein>
<comment type="function">
    <text evidence="1">RNaseP catalyzes the removal of the 5'-leader sequence from pre-tRNA to produce the mature 5'-terminus. It can also cleave other RNA substrates such as 4.5S RNA. The protein component plays an auxiliary but essential role in vivo by binding to the 5'-leader sequence and broadening the substrate specificity of the ribozyme.</text>
</comment>
<evidence type="ECO:0000256" key="2">
    <source>
        <dbReference type="ARBA" id="ARBA00022694"/>
    </source>
</evidence>
<sequence>MSRAVGNAVTRNRVKRRLRHLGRDLLADTPAGTHLVVRALPAAGRSAELSEDLGSAWRGCLRKLEAGA</sequence>
<keyword evidence="4" id="KW-0255">Endonuclease</keyword>
<dbReference type="AlphaFoldDB" id="A0A7Z0D8R6"/>
<evidence type="ECO:0000256" key="1">
    <source>
        <dbReference type="ARBA" id="ARBA00002663"/>
    </source>
</evidence>
<dbReference type="PROSITE" id="PS00648">
    <property type="entry name" value="RIBONUCLEASE_P"/>
    <property type="match status" value="1"/>
</dbReference>
<accession>A0A7Z0D8R6</accession>
<dbReference type="InterPro" id="IPR020568">
    <property type="entry name" value="Ribosomal_Su5_D2-typ_SF"/>
</dbReference>
<comment type="caution">
    <text evidence="7">The sequence shown here is derived from an EMBL/GenBank/DDBJ whole genome shotgun (WGS) entry which is preliminary data.</text>
</comment>
<dbReference type="InterPro" id="IPR000100">
    <property type="entry name" value="RNase_P"/>
</dbReference>
<evidence type="ECO:0000256" key="6">
    <source>
        <dbReference type="ARBA" id="ARBA00022884"/>
    </source>
</evidence>
<organism evidence="7 8">
    <name type="scientific">Naumannella cuiyingiana</name>
    <dbReference type="NCBI Taxonomy" id="1347891"/>
    <lineage>
        <taxon>Bacteria</taxon>
        <taxon>Bacillati</taxon>
        <taxon>Actinomycetota</taxon>
        <taxon>Actinomycetes</taxon>
        <taxon>Propionibacteriales</taxon>
        <taxon>Propionibacteriaceae</taxon>
        <taxon>Naumannella</taxon>
    </lineage>
</organism>
<dbReference type="GO" id="GO:0004526">
    <property type="term" value="F:ribonuclease P activity"/>
    <property type="evidence" value="ECO:0007669"/>
    <property type="project" value="InterPro"/>
</dbReference>
<dbReference type="EMBL" id="JACBZS010000001">
    <property type="protein sequence ID" value="NYI71054.1"/>
    <property type="molecule type" value="Genomic_DNA"/>
</dbReference>
<reference evidence="7 8" key="1">
    <citation type="submission" date="2020-07" db="EMBL/GenBank/DDBJ databases">
        <title>Sequencing the genomes of 1000 actinobacteria strains.</title>
        <authorList>
            <person name="Klenk H.-P."/>
        </authorList>
    </citation>
    <scope>NUCLEOTIDE SEQUENCE [LARGE SCALE GENOMIC DNA]</scope>
    <source>
        <strain evidence="7 8">DSM 103164</strain>
    </source>
</reference>
<keyword evidence="2" id="KW-0819">tRNA processing</keyword>
<dbReference type="Gene3D" id="3.30.230.10">
    <property type="match status" value="1"/>
</dbReference>
<keyword evidence="6" id="KW-0694">RNA-binding</keyword>
<evidence type="ECO:0000313" key="8">
    <source>
        <dbReference type="Proteomes" id="UP000527616"/>
    </source>
</evidence>
<dbReference type="GO" id="GO:0008033">
    <property type="term" value="P:tRNA processing"/>
    <property type="evidence" value="ECO:0007669"/>
    <property type="project" value="UniProtKB-KW"/>
</dbReference>
<dbReference type="InterPro" id="IPR014721">
    <property type="entry name" value="Ribsml_uS5_D2-typ_fold_subgr"/>
</dbReference>
<evidence type="ECO:0000256" key="5">
    <source>
        <dbReference type="ARBA" id="ARBA00022801"/>
    </source>
</evidence>
<dbReference type="GO" id="GO:0000049">
    <property type="term" value="F:tRNA binding"/>
    <property type="evidence" value="ECO:0007669"/>
    <property type="project" value="InterPro"/>
</dbReference>
<dbReference type="Proteomes" id="UP000527616">
    <property type="component" value="Unassembled WGS sequence"/>
</dbReference>
<dbReference type="InterPro" id="IPR020539">
    <property type="entry name" value="RNase_P_CS"/>
</dbReference>
<proteinExistence type="predicted"/>
<keyword evidence="3" id="KW-0540">Nuclease</keyword>
<gene>
    <name evidence="7" type="ORF">GGQ54_001614</name>
</gene>
<evidence type="ECO:0000313" key="7">
    <source>
        <dbReference type="EMBL" id="NYI71054.1"/>
    </source>
</evidence>
<name>A0A7Z0D8R6_9ACTN</name>